<keyword evidence="7" id="KW-1185">Reference proteome</keyword>
<evidence type="ECO:0000313" key="8">
    <source>
        <dbReference type="WBParaSite" id="OFLC_0000884901-mRNA-1"/>
    </source>
</evidence>
<reference evidence="6 7" key="2">
    <citation type="submission" date="2018-11" db="EMBL/GenBank/DDBJ databases">
        <authorList>
            <consortium name="Pathogen Informatics"/>
        </authorList>
    </citation>
    <scope>NUCLEOTIDE SEQUENCE [LARGE SCALE GENOMIC DNA]</scope>
</reference>
<gene>
    <name evidence="6" type="ORF">OFLC_LOCUS8850</name>
</gene>
<feature type="domain" description="PAP-associated" evidence="5">
    <location>
        <begin position="70"/>
        <end position="126"/>
    </location>
</feature>
<dbReference type="STRING" id="387005.A0A183HMY8"/>
<comment type="similarity">
    <text evidence="4">Belongs to the DNA polymerase type-B-like family. GLD2 subfamily.</text>
</comment>
<dbReference type="WBParaSite" id="OFLC_0000884901-mRNA-1">
    <property type="protein sequence ID" value="OFLC_0000884901-mRNA-1"/>
    <property type="gene ID" value="OFLC_0000884901"/>
</dbReference>
<evidence type="ECO:0000256" key="3">
    <source>
        <dbReference type="ARBA" id="ARBA00022842"/>
    </source>
</evidence>
<dbReference type="GO" id="GO:1990817">
    <property type="term" value="F:poly(A) RNA polymerase activity"/>
    <property type="evidence" value="ECO:0007669"/>
    <property type="project" value="TreeGrafter"/>
</dbReference>
<dbReference type="SUPFAM" id="SSF81631">
    <property type="entry name" value="PAP/OAS1 substrate-binding domain"/>
    <property type="match status" value="1"/>
</dbReference>
<dbReference type="GO" id="GO:0031123">
    <property type="term" value="P:RNA 3'-end processing"/>
    <property type="evidence" value="ECO:0007669"/>
    <property type="project" value="TreeGrafter"/>
</dbReference>
<dbReference type="Pfam" id="PF03828">
    <property type="entry name" value="PAP_assoc"/>
    <property type="match status" value="1"/>
</dbReference>
<dbReference type="GO" id="GO:0046872">
    <property type="term" value="F:metal ion binding"/>
    <property type="evidence" value="ECO:0007669"/>
    <property type="project" value="UniProtKB-KW"/>
</dbReference>
<keyword evidence="1" id="KW-0808">Transferase</keyword>
<dbReference type="AlphaFoldDB" id="A0A183HMY8"/>
<protein>
    <submittedName>
        <fullName evidence="8">PAP-associated domain-containing protein</fullName>
    </submittedName>
</protein>
<evidence type="ECO:0000256" key="2">
    <source>
        <dbReference type="ARBA" id="ARBA00022723"/>
    </source>
</evidence>
<proteinExistence type="inferred from homology"/>
<organism evidence="8">
    <name type="scientific">Onchocerca flexuosa</name>
    <dbReference type="NCBI Taxonomy" id="387005"/>
    <lineage>
        <taxon>Eukaryota</taxon>
        <taxon>Metazoa</taxon>
        <taxon>Ecdysozoa</taxon>
        <taxon>Nematoda</taxon>
        <taxon>Chromadorea</taxon>
        <taxon>Rhabditida</taxon>
        <taxon>Spirurina</taxon>
        <taxon>Spiruromorpha</taxon>
        <taxon>Filarioidea</taxon>
        <taxon>Onchocercidae</taxon>
        <taxon>Onchocerca</taxon>
    </lineage>
</organism>
<evidence type="ECO:0000259" key="5">
    <source>
        <dbReference type="Pfam" id="PF03828"/>
    </source>
</evidence>
<evidence type="ECO:0000256" key="4">
    <source>
        <dbReference type="ARBA" id="ARBA00038491"/>
    </source>
</evidence>
<evidence type="ECO:0000256" key="1">
    <source>
        <dbReference type="ARBA" id="ARBA00022679"/>
    </source>
</evidence>
<keyword evidence="3" id="KW-0460">Magnesium</keyword>
<dbReference type="Proteomes" id="UP000267606">
    <property type="component" value="Unassembled WGS sequence"/>
</dbReference>
<evidence type="ECO:0000313" key="7">
    <source>
        <dbReference type="Proteomes" id="UP000267606"/>
    </source>
</evidence>
<accession>A0A183HMY8</accession>
<reference evidence="8" key="1">
    <citation type="submission" date="2016-06" db="UniProtKB">
        <authorList>
            <consortium name="WormBaseParasite"/>
        </authorList>
    </citation>
    <scope>IDENTIFICATION</scope>
</reference>
<dbReference type="Gene3D" id="1.10.1410.10">
    <property type="match status" value="1"/>
</dbReference>
<sequence>MGKTKRYQRCESLLIYILFACFNGGLKQPILPSLQVVYPKRFSSSVDVRSLNISSHLEPPPEWVTNETITLGELLIGFLEYYAFKFDYLKDAISVRLGSKTERTVVARQPSPYNSNIAQWNCICIEGCN</sequence>
<dbReference type="PANTHER" id="PTHR12271:SF40">
    <property type="entry name" value="POLY(A) RNA POLYMERASE GLD2"/>
    <property type="match status" value="1"/>
</dbReference>
<dbReference type="InterPro" id="IPR002058">
    <property type="entry name" value="PAP_assoc"/>
</dbReference>
<evidence type="ECO:0000313" key="6">
    <source>
        <dbReference type="EMBL" id="VDO57718.1"/>
    </source>
</evidence>
<dbReference type="EMBL" id="UZAJ01010350">
    <property type="protein sequence ID" value="VDO57718.1"/>
    <property type="molecule type" value="Genomic_DNA"/>
</dbReference>
<keyword evidence="2" id="KW-0479">Metal-binding</keyword>
<name>A0A183HMY8_9BILA</name>
<dbReference type="PANTHER" id="PTHR12271">
    <property type="entry name" value="POLY A POLYMERASE CID PAP -RELATED"/>
    <property type="match status" value="1"/>
</dbReference>